<dbReference type="InterPro" id="IPR000653">
    <property type="entry name" value="DegT/StrS_aminotransferase"/>
</dbReference>
<evidence type="ECO:0000313" key="4">
    <source>
        <dbReference type="EMBL" id="OGE41331.1"/>
    </source>
</evidence>
<feature type="modified residue" description="N6-(pyridoxal phosphate)lysine" evidence="2">
    <location>
        <position position="187"/>
    </location>
</feature>
<organism evidence="4 5">
    <name type="scientific">Candidatus Daviesbacteria bacterium RIFCSPHIGHO2_02_FULL_43_12</name>
    <dbReference type="NCBI Taxonomy" id="1797776"/>
    <lineage>
        <taxon>Bacteria</taxon>
        <taxon>Candidatus Daviesiibacteriota</taxon>
    </lineage>
</organism>
<dbReference type="PANTHER" id="PTHR30244">
    <property type="entry name" value="TRANSAMINASE"/>
    <property type="match status" value="1"/>
</dbReference>
<sequence>MITPRSTFLPIATAVFGPEEKQEMIETLDSGWITLGPRTKKFEEELATYIGAKYTIALNSASAALHLAMLAIGIGPGDEVITTPFTFAATANAILHCGGKPVFVDIDPQTFNIDASLVESAITPKTKAILPVHYAGQAVDLDTLSAITKKHNLYLIEDAAHAIGSTYKGKKIGTIGDLTCFSFHPVKNMTTGDGGAITTDNQELAEKIMVLRVNGMDKESWKRNTSTGSWDYAIVAEGFKYHMNDISAALGIHQLRKLDRFLQVRKDVAAAYDKAFAKIPEVTIPYRSNSLEHAFNIYAILLDTSKLTTSRNDVINKLKEYNVGSIVYYRPLHLQPFFQESLGVKEGDFPNTEFVFERLICLPMYHGMTPEDAKYVVDVLQEIIASNKK</sequence>
<evidence type="ECO:0000256" key="1">
    <source>
        <dbReference type="PIRSR" id="PIRSR000390-1"/>
    </source>
</evidence>
<dbReference type="PANTHER" id="PTHR30244:SF34">
    <property type="entry name" value="DTDP-4-AMINO-4,6-DIDEOXYGALACTOSE TRANSAMINASE"/>
    <property type="match status" value="1"/>
</dbReference>
<dbReference type="Gene3D" id="3.40.640.10">
    <property type="entry name" value="Type I PLP-dependent aspartate aminotransferase-like (Major domain)"/>
    <property type="match status" value="1"/>
</dbReference>
<dbReference type="EMBL" id="MFDD01000002">
    <property type="protein sequence ID" value="OGE41331.1"/>
    <property type="molecule type" value="Genomic_DNA"/>
</dbReference>
<dbReference type="GO" id="GO:0008483">
    <property type="term" value="F:transaminase activity"/>
    <property type="evidence" value="ECO:0007669"/>
    <property type="project" value="TreeGrafter"/>
</dbReference>
<protein>
    <submittedName>
        <fullName evidence="4">UDP-4-amino-4, 6-dideoxy-N-acetyl-beta-L-altrosamine transaminase</fullName>
    </submittedName>
</protein>
<dbReference type="CDD" id="cd00616">
    <property type="entry name" value="AHBA_syn"/>
    <property type="match status" value="1"/>
</dbReference>
<dbReference type="GO" id="GO:0030170">
    <property type="term" value="F:pyridoxal phosphate binding"/>
    <property type="evidence" value="ECO:0007669"/>
    <property type="project" value="TreeGrafter"/>
</dbReference>
<keyword evidence="2 3" id="KW-0663">Pyridoxal phosphate</keyword>
<dbReference type="SUPFAM" id="SSF53383">
    <property type="entry name" value="PLP-dependent transferases"/>
    <property type="match status" value="1"/>
</dbReference>
<evidence type="ECO:0000313" key="5">
    <source>
        <dbReference type="Proteomes" id="UP000177328"/>
    </source>
</evidence>
<dbReference type="PIRSF" id="PIRSF000390">
    <property type="entry name" value="PLP_StrS"/>
    <property type="match status" value="1"/>
</dbReference>
<dbReference type="Proteomes" id="UP000177328">
    <property type="component" value="Unassembled WGS sequence"/>
</dbReference>
<evidence type="ECO:0000256" key="3">
    <source>
        <dbReference type="RuleBase" id="RU004508"/>
    </source>
</evidence>
<comment type="caution">
    <text evidence="4">The sequence shown here is derived from an EMBL/GenBank/DDBJ whole genome shotgun (WGS) entry which is preliminary data.</text>
</comment>
<gene>
    <name evidence="4" type="ORF">A3D25_02290</name>
</gene>
<name>A0A1F5KL35_9BACT</name>
<dbReference type="InterPro" id="IPR015422">
    <property type="entry name" value="PyrdxlP-dep_Trfase_small"/>
</dbReference>
<dbReference type="GO" id="GO:0000271">
    <property type="term" value="P:polysaccharide biosynthetic process"/>
    <property type="evidence" value="ECO:0007669"/>
    <property type="project" value="TreeGrafter"/>
</dbReference>
<dbReference type="Gene3D" id="3.90.1150.10">
    <property type="entry name" value="Aspartate Aminotransferase, domain 1"/>
    <property type="match status" value="1"/>
</dbReference>
<reference evidence="4 5" key="1">
    <citation type="journal article" date="2016" name="Nat. Commun.">
        <title>Thousands of microbial genomes shed light on interconnected biogeochemical processes in an aquifer system.</title>
        <authorList>
            <person name="Anantharaman K."/>
            <person name="Brown C.T."/>
            <person name="Hug L.A."/>
            <person name="Sharon I."/>
            <person name="Castelle C.J."/>
            <person name="Probst A.J."/>
            <person name="Thomas B.C."/>
            <person name="Singh A."/>
            <person name="Wilkins M.J."/>
            <person name="Karaoz U."/>
            <person name="Brodie E.L."/>
            <person name="Williams K.H."/>
            <person name="Hubbard S.S."/>
            <person name="Banfield J.F."/>
        </authorList>
    </citation>
    <scope>NUCLEOTIDE SEQUENCE [LARGE SCALE GENOMIC DNA]</scope>
</reference>
<dbReference type="InterPro" id="IPR015424">
    <property type="entry name" value="PyrdxlP-dep_Trfase"/>
</dbReference>
<accession>A0A1F5KL35</accession>
<dbReference type="Pfam" id="PF01041">
    <property type="entry name" value="DegT_DnrJ_EryC1"/>
    <property type="match status" value="1"/>
</dbReference>
<dbReference type="AlphaFoldDB" id="A0A1F5KL35"/>
<evidence type="ECO:0000256" key="2">
    <source>
        <dbReference type="PIRSR" id="PIRSR000390-2"/>
    </source>
</evidence>
<feature type="active site" description="Proton acceptor" evidence="1">
    <location>
        <position position="187"/>
    </location>
</feature>
<proteinExistence type="inferred from homology"/>
<comment type="similarity">
    <text evidence="3">Belongs to the DegT/DnrJ/EryC1 family.</text>
</comment>
<dbReference type="InterPro" id="IPR015421">
    <property type="entry name" value="PyrdxlP-dep_Trfase_major"/>
</dbReference>